<evidence type="ECO:0000313" key="3">
    <source>
        <dbReference type="EMBL" id="WWQ59768.1"/>
    </source>
</evidence>
<accession>A0AAX4KY37</accession>
<dbReference type="GeneID" id="89337066"/>
<dbReference type="RefSeq" id="WP_338599371.1">
    <property type="nucleotide sequence ID" value="NZ_CP146016.1"/>
</dbReference>
<feature type="domain" description="Metallo-beta-lactamase" evidence="2">
    <location>
        <begin position="14"/>
        <end position="238"/>
    </location>
</feature>
<dbReference type="HAMAP" id="MF_01406">
    <property type="entry name" value="UPF0282"/>
    <property type="match status" value="1"/>
</dbReference>
<evidence type="ECO:0000259" key="2">
    <source>
        <dbReference type="SMART" id="SM00849"/>
    </source>
</evidence>
<organism evidence="3 4">
    <name type="scientific">Sulfolobus tengchongensis</name>
    <dbReference type="NCBI Taxonomy" id="207809"/>
    <lineage>
        <taxon>Archaea</taxon>
        <taxon>Thermoproteota</taxon>
        <taxon>Thermoprotei</taxon>
        <taxon>Sulfolobales</taxon>
        <taxon>Sulfolobaceae</taxon>
        <taxon>Sulfolobus</taxon>
    </lineage>
</organism>
<reference evidence="3 4" key="1">
    <citation type="submission" date="2024-02" db="EMBL/GenBank/DDBJ databases">
        <title>STSV induces naive adaptation in Sulfolobus.</title>
        <authorList>
            <person name="Xiang X."/>
            <person name="Song M."/>
        </authorList>
    </citation>
    <scope>NUCLEOTIDE SEQUENCE [LARGE SCALE GENOMIC DNA]</scope>
    <source>
        <strain evidence="3 4">RT2</strain>
    </source>
</reference>
<proteinExistence type="inferred from homology"/>
<dbReference type="PANTHER" id="PTHR43546:SF4">
    <property type="entry name" value="UPF0282 PROTEIN MJ1629"/>
    <property type="match status" value="1"/>
</dbReference>
<dbReference type="InterPro" id="IPR036866">
    <property type="entry name" value="RibonucZ/Hydroxyglut_hydro"/>
</dbReference>
<dbReference type="InterPro" id="IPR001279">
    <property type="entry name" value="Metallo-B-lactamas"/>
</dbReference>
<comment type="similarity">
    <text evidence="1">Belongs to the UPF0282 family.</text>
</comment>
<dbReference type="InterPro" id="IPR050114">
    <property type="entry name" value="UPF0173_UPF0282_UlaG_hydrolase"/>
</dbReference>
<name>A0AAX4KY37_9CREN</name>
<dbReference type="EMBL" id="CP146016">
    <property type="protein sequence ID" value="WWQ59768.1"/>
    <property type="molecule type" value="Genomic_DNA"/>
</dbReference>
<keyword evidence="4" id="KW-1185">Reference proteome</keyword>
<dbReference type="NCBIfam" id="NF003287">
    <property type="entry name" value="PRK04286.1-1"/>
    <property type="match status" value="1"/>
</dbReference>
<dbReference type="InterPro" id="IPR014426">
    <property type="entry name" value="UPF0282_hydrls"/>
</dbReference>
<dbReference type="PIRSF" id="PIRSF004944">
    <property type="entry name" value="UCP004944_hydrls"/>
    <property type="match status" value="1"/>
</dbReference>
<sequence length="308" mass="34831">MRITPIAFESLGVRSQATLVETKNLRILVDPAISLAPRRYNLPPHQKEVDRLTELAKVLVNIAKDVDVIVVSHYHYDHHDPGYVIPTDIYKDKIVFIKDPQNMINNSQKYRRAPRFLRSIKDKPKNIEIADGRTFKIGDTTISFSPAVPHGADERLGYVVQVFIRDNDSSVLFTSDIEGAPKDLHLKFTKETKPNTIIIDGPLSYLLGRALKEEELQSSIKNMEEIVKNGLETAIIDHHVLRDINYANVLKPVYDVAKDLNVKVATAAEYLKVEPLILEAKRKELFKEDNRPARIPRGLAKLLTAGEG</sequence>
<protein>
    <recommendedName>
        <fullName evidence="1">UPF0282 protein V6M85_09815</fullName>
    </recommendedName>
</protein>
<dbReference type="Pfam" id="PF00753">
    <property type="entry name" value="Lactamase_B"/>
    <property type="match status" value="1"/>
</dbReference>
<dbReference type="SUPFAM" id="SSF56281">
    <property type="entry name" value="Metallo-hydrolase/oxidoreductase"/>
    <property type="match status" value="1"/>
</dbReference>
<dbReference type="Proteomes" id="UP001432202">
    <property type="component" value="Chromosome"/>
</dbReference>
<dbReference type="AlphaFoldDB" id="A0AAX4KY37"/>
<gene>
    <name evidence="3" type="ORF">V6M85_09815</name>
</gene>
<evidence type="ECO:0000256" key="1">
    <source>
        <dbReference type="HAMAP-Rule" id="MF_01406"/>
    </source>
</evidence>
<evidence type="ECO:0000313" key="4">
    <source>
        <dbReference type="Proteomes" id="UP001432202"/>
    </source>
</evidence>
<dbReference type="PANTHER" id="PTHR43546">
    <property type="entry name" value="UPF0173 METAL-DEPENDENT HYDROLASE MJ1163-RELATED"/>
    <property type="match status" value="1"/>
</dbReference>
<dbReference type="Gene3D" id="3.60.15.10">
    <property type="entry name" value="Ribonuclease Z/Hydroxyacylglutathione hydrolase-like"/>
    <property type="match status" value="1"/>
</dbReference>
<dbReference type="SMART" id="SM00849">
    <property type="entry name" value="Lactamase_B"/>
    <property type="match status" value="1"/>
</dbReference>